<accession>A0A1E5CDA5</accession>
<dbReference type="InterPro" id="IPR045584">
    <property type="entry name" value="Pilin-like"/>
</dbReference>
<dbReference type="PIRSF" id="PIRSF002786">
    <property type="entry name" value="XcpX"/>
    <property type="match status" value="1"/>
</dbReference>
<evidence type="ECO:0000259" key="12">
    <source>
        <dbReference type="Pfam" id="PF21687"/>
    </source>
</evidence>
<dbReference type="EMBL" id="AJWN02000021">
    <property type="protein sequence ID" value="OEE63491.1"/>
    <property type="molecule type" value="Genomic_DNA"/>
</dbReference>
<gene>
    <name evidence="13" type="ORF">A1OK_06455</name>
</gene>
<evidence type="ECO:0000256" key="10">
    <source>
        <dbReference type="PIRNR" id="PIRNR002786"/>
    </source>
</evidence>
<dbReference type="NCBIfam" id="NF037980">
    <property type="entry name" value="T2SS_GspK"/>
    <property type="match status" value="1"/>
</dbReference>
<reference evidence="13 14" key="1">
    <citation type="journal article" date="2012" name="Science">
        <title>Ecological populations of bacteria act as socially cohesive units of antibiotic production and resistance.</title>
        <authorList>
            <person name="Cordero O.X."/>
            <person name="Wildschutte H."/>
            <person name="Kirkup B."/>
            <person name="Proehl S."/>
            <person name="Ngo L."/>
            <person name="Hussain F."/>
            <person name="Le Roux F."/>
            <person name="Mincer T."/>
            <person name="Polz M.F."/>
        </authorList>
    </citation>
    <scope>NUCLEOTIDE SEQUENCE [LARGE SCALE GENOMIC DNA]</scope>
    <source>
        <strain evidence="13 14">FF-454</strain>
    </source>
</reference>
<dbReference type="Gene3D" id="1.10.40.60">
    <property type="entry name" value="EpsJ-like"/>
    <property type="match status" value="2"/>
</dbReference>
<organism evidence="13 14">
    <name type="scientific">Enterovibrio norvegicus FF-454</name>
    <dbReference type="NCBI Taxonomy" id="1185651"/>
    <lineage>
        <taxon>Bacteria</taxon>
        <taxon>Pseudomonadati</taxon>
        <taxon>Pseudomonadota</taxon>
        <taxon>Gammaproteobacteria</taxon>
        <taxon>Vibrionales</taxon>
        <taxon>Vibrionaceae</taxon>
        <taxon>Enterovibrio</taxon>
    </lineage>
</organism>
<comment type="similarity">
    <text evidence="2 10">Belongs to the GSP K family.</text>
</comment>
<feature type="domain" description="T2SS protein K first SAM-like" evidence="12">
    <location>
        <begin position="107"/>
        <end position="217"/>
    </location>
</feature>
<keyword evidence="8" id="KW-1133">Transmembrane helix</keyword>
<dbReference type="Gene3D" id="3.30.1300.30">
    <property type="entry name" value="GSPII I/J protein-like"/>
    <property type="match status" value="1"/>
</dbReference>
<dbReference type="InterPro" id="IPR038072">
    <property type="entry name" value="GspK_central_sf"/>
</dbReference>
<protein>
    <recommendedName>
        <fullName evidence="10">Type II secretion system protein K</fullName>
    </recommendedName>
</protein>
<keyword evidence="4 10" id="KW-1003">Cell membrane</keyword>
<dbReference type="InterPro" id="IPR049179">
    <property type="entry name" value="T2SSK_SAM-like_2nd"/>
</dbReference>
<evidence type="ECO:0000256" key="1">
    <source>
        <dbReference type="ARBA" id="ARBA00004533"/>
    </source>
</evidence>
<dbReference type="SUPFAM" id="SSF54523">
    <property type="entry name" value="Pili subunits"/>
    <property type="match status" value="1"/>
</dbReference>
<dbReference type="PANTHER" id="PTHR38831:SF1">
    <property type="entry name" value="TYPE II SECRETION SYSTEM PROTEIN K-RELATED"/>
    <property type="match status" value="1"/>
</dbReference>
<keyword evidence="7" id="KW-0653">Protein transport</keyword>
<evidence type="ECO:0000256" key="4">
    <source>
        <dbReference type="ARBA" id="ARBA00022475"/>
    </source>
</evidence>
<evidence type="ECO:0000256" key="5">
    <source>
        <dbReference type="ARBA" id="ARBA00022519"/>
    </source>
</evidence>
<evidence type="ECO:0000256" key="2">
    <source>
        <dbReference type="ARBA" id="ARBA00007246"/>
    </source>
</evidence>
<evidence type="ECO:0000313" key="14">
    <source>
        <dbReference type="Proteomes" id="UP000095039"/>
    </source>
</evidence>
<keyword evidence="5 10" id="KW-0997">Cell inner membrane</keyword>
<name>A0A1E5CDA5_9GAMM</name>
<comment type="caution">
    <text evidence="13">The sequence shown here is derived from an EMBL/GenBank/DDBJ whole genome shotgun (WGS) entry which is preliminary data.</text>
</comment>
<dbReference type="Pfam" id="PF21687">
    <property type="entry name" value="T2SSK_1st"/>
    <property type="match status" value="1"/>
</dbReference>
<evidence type="ECO:0000313" key="13">
    <source>
        <dbReference type="EMBL" id="OEE63491.1"/>
    </source>
</evidence>
<proteinExistence type="inferred from homology"/>
<evidence type="ECO:0000256" key="7">
    <source>
        <dbReference type="ARBA" id="ARBA00022927"/>
    </source>
</evidence>
<dbReference type="SUPFAM" id="SSF158544">
    <property type="entry name" value="GspK insert domain-like"/>
    <property type="match status" value="2"/>
</dbReference>
<comment type="subcellular location">
    <subcellularLocation>
        <location evidence="1 10">Cell inner membrane</location>
    </subcellularLocation>
</comment>
<keyword evidence="9 10" id="KW-0472">Membrane</keyword>
<dbReference type="GO" id="GO:0009306">
    <property type="term" value="P:protein secretion"/>
    <property type="evidence" value="ECO:0007669"/>
    <property type="project" value="InterPro"/>
</dbReference>
<dbReference type="GO" id="GO:0005886">
    <property type="term" value="C:plasma membrane"/>
    <property type="evidence" value="ECO:0007669"/>
    <property type="project" value="UniProtKB-SubCell"/>
</dbReference>
<evidence type="ECO:0000256" key="3">
    <source>
        <dbReference type="ARBA" id="ARBA00022448"/>
    </source>
</evidence>
<keyword evidence="3 10" id="KW-0813">Transport</keyword>
<sequence length="341" mass="38193">MMMKSAGRRSQRGVALLVVLLIMALMTTVAANMANRMFVNFDRAESQIRYQQAYWYAQSVESLARYGLEESFGDDDTVTLSQPWAVRDQVYPLDGGQATGNVYDRQACFNVNGLRDIKPTENGTNPEMVIALQQLIESQEVDSFEAETAAAATWEYIDTNTNVQSPLGVEDSEYEARSIAHVAPNGFMADISEWRAVNGVSREIYEKVSPLLCALPNSKLVINVNTLTEEDAPILTALFHPNLTDEQAKQLINERNAVDGWKDVASFIAEPVLSGIGEEDREELQKYFDVRSRFFELDTEITLDSTSLRLRALLQRDDNGTVTVVRRRFGGMSERDPDNPA</sequence>
<dbReference type="Pfam" id="PF03934">
    <property type="entry name" value="T2SSK"/>
    <property type="match status" value="1"/>
</dbReference>
<keyword evidence="14" id="KW-1185">Reference proteome</keyword>
<dbReference type="InterPro" id="IPR005628">
    <property type="entry name" value="GspK"/>
</dbReference>
<feature type="domain" description="T2SS protein K second SAM-like" evidence="11">
    <location>
        <begin position="222"/>
        <end position="281"/>
    </location>
</feature>
<dbReference type="Proteomes" id="UP000095039">
    <property type="component" value="Unassembled WGS sequence"/>
</dbReference>
<dbReference type="RefSeq" id="WP_016959435.1">
    <property type="nucleotide sequence ID" value="NZ_AJWN02000021.1"/>
</dbReference>
<keyword evidence="6" id="KW-0812">Transmembrane</keyword>
<evidence type="ECO:0000256" key="8">
    <source>
        <dbReference type="ARBA" id="ARBA00022989"/>
    </source>
</evidence>
<evidence type="ECO:0000256" key="6">
    <source>
        <dbReference type="ARBA" id="ARBA00022692"/>
    </source>
</evidence>
<evidence type="ECO:0000256" key="9">
    <source>
        <dbReference type="ARBA" id="ARBA00023136"/>
    </source>
</evidence>
<evidence type="ECO:0000259" key="11">
    <source>
        <dbReference type="Pfam" id="PF03934"/>
    </source>
</evidence>
<dbReference type="PANTHER" id="PTHR38831">
    <property type="entry name" value="TYPE II SECRETION SYSTEM PROTEIN K"/>
    <property type="match status" value="1"/>
</dbReference>
<dbReference type="InterPro" id="IPR049031">
    <property type="entry name" value="T2SSK_SAM-like_1st"/>
</dbReference>
<dbReference type="AlphaFoldDB" id="A0A1E5CDA5"/>